<proteinExistence type="predicted"/>
<organism evidence="2 3">
    <name type="scientific">Sphingomonas sanguinis</name>
    <dbReference type="NCBI Taxonomy" id="33051"/>
    <lineage>
        <taxon>Bacteria</taxon>
        <taxon>Pseudomonadati</taxon>
        <taxon>Pseudomonadota</taxon>
        <taxon>Alphaproteobacteria</taxon>
        <taxon>Sphingomonadales</taxon>
        <taxon>Sphingomonadaceae</taxon>
        <taxon>Sphingomonas</taxon>
    </lineage>
</organism>
<evidence type="ECO:0000313" key="3">
    <source>
        <dbReference type="Proteomes" id="UP000074072"/>
    </source>
</evidence>
<dbReference type="Pfam" id="PF00873">
    <property type="entry name" value="ACR_tran"/>
    <property type="match status" value="1"/>
</dbReference>
<dbReference type="PATRIC" id="fig|33051.4.peg.1210"/>
<dbReference type="InterPro" id="IPR001036">
    <property type="entry name" value="Acrflvin-R"/>
</dbReference>
<dbReference type="PANTHER" id="PTHR32063:SF24">
    <property type="entry name" value="CATION EFFLUX SYSTEM (ACRB_ACRD_ACRF FAMILY)"/>
    <property type="match status" value="1"/>
</dbReference>
<gene>
    <name evidence="2" type="ORF">SB4_18230</name>
</gene>
<dbReference type="GO" id="GO:0005886">
    <property type="term" value="C:plasma membrane"/>
    <property type="evidence" value="ECO:0007669"/>
    <property type="project" value="TreeGrafter"/>
</dbReference>
<feature type="transmembrane region" description="Helical" evidence="1">
    <location>
        <begin position="69"/>
        <end position="95"/>
    </location>
</feature>
<evidence type="ECO:0000256" key="1">
    <source>
        <dbReference type="SAM" id="Phobius"/>
    </source>
</evidence>
<dbReference type="Proteomes" id="UP000074072">
    <property type="component" value="Unassembled WGS sequence"/>
</dbReference>
<sequence>AMLNGLVLIDHINALRDGREGDPLPAEDAVRRGAHDRLRPVLSTALVASVGFIPMAIATGSGAEVQRPLATVVIGGIITSTILTLVLLPSLYAWIERCRPTMYREEEPA</sequence>
<evidence type="ECO:0008006" key="4">
    <source>
        <dbReference type="Google" id="ProtNLM"/>
    </source>
</evidence>
<keyword evidence="1" id="KW-0472">Membrane</keyword>
<evidence type="ECO:0000313" key="2">
    <source>
        <dbReference type="EMBL" id="KTT92667.1"/>
    </source>
</evidence>
<name>A0A147IJI2_9SPHN</name>
<dbReference type="RefSeq" id="WP_193753880.1">
    <property type="nucleotide sequence ID" value="NZ_LDTE01000165.1"/>
</dbReference>
<protein>
    <recommendedName>
        <fullName evidence="4">Cation transporter</fullName>
    </recommendedName>
</protein>
<accession>A0A147IJI2</accession>
<dbReference type="PANTHER" id="PTHR32063">
    <property type="match status" value="1"/>
</dbReference>
<comment type="caution">
    <text evidence="2">The sequence shown here is derived from an EMBL/GenBank/DDBJ whole genome shotgun (WGS) entry which is preliminary data.</text>
</comment>
<keyword evidence="1" id="KW-0812">Transmembrane</keyword>
<keyword evidence="1" id="KW-1133">Transmembrane helix</keyword>
<dbReference type="Gene3D" id="1.20.1640.10">
    <property type="entry name" value="Multidrug efflux transporter AcrB transmembrane domain"/>
    <property type="match status" value="1"/>
</dbReference>
<dbReference type="SUPFAM" id="SSF82866">
    <property type="entry name" value="Multidrug efflux transporter AcrB transmembrane domain"/>
    <property type="match status" value="1"/>
</dbReference>
<dbReference type="GO" id="GO:0042910">
    <property type="term" value="F:xenobiotic transmembrane transporter activity"/>
    <property type="evidence" value="ECO:0007669"/>
    <property type="project" value="TreeGrafter"/>
</dbReference>
<reference evidence="2 3" key="1">
    <citation type="journal article" date="2016" name="Front. Microbiol.">
        <title>Genomic Resource of Rice Seed Associated Bacteria.</title>
        <authorList>
            <person name="Midha S."/>
            <person name="Bansal K."/>
            <person name="Sharma S."/>
            <person name="Kumar N."/>
            <person name="Patil P.P."/>
            <person name="Chaudhry V."/>
            <person name="Patil P.B."/>
        </authorList>
    </citation>
    <scope>NUCLEOTIDE SEQUENCE [LARGE SCALE GENOMIC DNA]</scope>
    <source>
        <strain evidence="2 3">SB4</strain>
    </source>
</reference>
<feature type="transmembrane region" description="Helical" evidence="1">
    <location>
        <begin position="41"/>
        <end position="63"/>
    </location>
</feature>
<feature type="non-terminal residue" evidence="2">
    <location>
        <position position="1"/>
    </location>
</feature>
<dbReference type="EMBL" id="LDTE01000165">
    <property type="protein sequence ID" value="KTT92667.1"/>
    <property type="molecule type" value="Genomic_DNA"/>
</dbReference>
<dbReference type="AlphaFoldDB" id="A0A147IJI2"/>